<dbReference type="SUPFAM" id="SSF51695">
    <property type="entry name" value="PLC-like phosphodiesterases"/>
    <property type="match status" value="1"/>
</dbReference>
<dbReference type="KEGG" id="caul:KCG34_00795"/>
<evidence type="ECO:0000259" key="1">
    <source>
        <dbReference type="PROSITE" id="PS51704"/>
    </source>
</evidence>
<dbReference type="CDD" id="cd08585">
    <property type="entry name" value="GDPD_like_3"/>
    <property type="match status" value="1"/>
</dbReference>
<dbReference type="GO" id="GO:0006629">
    <property type="term" value="P:lipid metabolic process"/>
    <property type="evidence" value="ECO:0007669"/>
    <property type="project" value="InterPro"/>
</dbReference>
<feature type="domain" description="GP-PDE" evidence="1">
    <location>
        <begin position="22"/>
        <end position="258"/>
    </location>
</feature>
<proteinExistence type="predicted"/>
<sequence length="258" mass="28257">MSLTDELDPRSRFGEAWDLLFKPPVAHRGLWNGDGAPENSLAAFQAACAHGYGIELDVQLSADGEAMVFHDGKLERMTGAPGRIGDHTAADLAELRLNGSDEGVPTLTEALALVGHRAMVQIELKIPAGEVGPLEKRVHEVLIDHNGPVAVIGFNPYSHAWFAQHHPKILRGLDSYGYADEGARKLAPEQRQAYARLEHVSIARPHFLALGVDMLPSAKAAELRRQGMPVIAWTVRSTEEWDRLKPHCDNLIFEGFAA</sequence>
<evidence type="ECO:0000313" key="3">
    <source>
        <dbReference type="Proteomes" id="UP000676409"/>
    </source>
</evidence>
<organism evidence="2 3">
    <name type="scientific">Phenylobacterium montanum</name>
    <dbReference type="NCBI Taxonomy" id="2823693"/>
    <lineage>
        <taxon>Bacteria</taxon>
        <taxon>Pseudomonadati</taxon>
        <taxon>Pseudomonadota</taxon>
        <taxon>Alphaproteobacteria</taxon>
        <taxon>Caulobacterales</taxon>
        <taxon>Caulobacteraceae</taxon>
        <taxon>Phenylobacterium</taxon>
    </lineage>
</organism>
<dbReference type="EMBL" id="CP073078">
    <property type="protein sequence ID" value="QUD88467.1"/>
    <property type="molecule type" value="Genomic_DNA"/>
</dbReference>
<accession>A0A975G0Y3</accession>
<dbReference type="RefSeq" id="WP_211938517.1">
    <property type="nucleotide sequence ID" value="NZ_CP073078.1"/>
</dbReference>
<dbReference type="PANTHER" id="PTHR46211:SF1">
    <property type="entry name" value="GLYCEROPHOSPHODIESTER PHOSPHODIESTERASE, CYTOPLASMIC"/>
    <property type="match status" value="1"/>
</dbReference>
<dbReference type="GO" id="GO:0008081">
    <property type="term" value="F:phosphoric diester hydrolase activity"/>
    <property type="evidence" value="ECO:0007669"/>
    <property type="project" value="InterPro"/>
</dbReference>
<dbReference type="Pfam" id="PF03009">
    <property type="entry name" value="GDPD"/>
    <property type="match status" value="1"/>
</dbReference>
<dbReference type="Proteomes" id="UP000676409">
    <property type="component" value="Chromosome"/>
</dbReference>
<protein>
    <submittedName>
        <fullName evidence="2">Glycerophosphodiester phosphodiesterase</fullName>
    </submittedName>
</protein>
<dbReference type="PANTHER" id="PTHR46211">
    <property type="entry name" value="GLYCEROPHOSPHORYL DIESTER PHOSPHODIESTERASE"/>
    <property type="match status" value="1"/>
</dbReference>
<dbReference type="InterPro" id="IPR017946">
    <property type="entry name" value="PLC-like_Pdiesterase_TIM-brl"/>
</dbReference>
<name>A0A975G0Y3_9CAUL</name>
<gene>
    <name evidence="2" type="ORF">KCG34_00795</name>
</gene>
<dbReference type="Gene3D" id="3.20.20.190">
    <property type="entry name" value="Phosphatidylinositol (PI) phosphodiesterase"/>
    <property type="match status" value="1"/>
</dbReference>
<reference evidence="2" key="1">
    <citation type="submission" date="2021-04" db="EMBL/GenBank/DDBJ databases">
        <title>The complete genome sequence of Caulobacter sp. S6.</title>
        <authorList>
            <person name="Tang Y."/>
            <person name="Ouyang W."/>
            <person name="Liu Q."/>
            <person name="Huang B."/>
            <person name="Guo Z."/>
            <person name="Lei P."/>
        </authorList>
    </citation>
    <scope>NUCLEOTIDE SEQUENCE</scope>
    <source>
        <strain evidence="2">S6</strain>
    </source>
</reference>
<dbReference type="PROSITE" id="PS51704">
    <property type="entry name" value="GP_PDE"/>
    <property type="match status" value="1"/>
</dbReference>
<keyword evidence="3" id="KW-1185">Reference proteome</keyword>
<evidence type="ECO:0000313" key="2">
    <source>
        <dbReference type="EMBL" id="QUD88467.1"/>
    </source>
</evidence>
<dbReference type="InterPro" id="IPR030395">
    <property type="entry name" value="GP_PDE_dom"/>
</dbReference>
<dbReference type="AlphaFoldDB" id="A0A975G0Y3"/>